<dbReference type="AlphaFoldDB" id="A0A9X2YLP6"/>
<protein>
    <submittedName>
        <fullName evidence="2">Uncharacterized protein</fullName>
    </submittedName>
</protein>
<gene>
    <name evidence="2" type="ORF">H7K45_14185</name>
</gene>
<reference evidence="2" key="2">
    <citation type="journal article" date="2022" name="BMC Genomics">
        <title>Comparative genome analysis of mycobacteria focusing on tRNA and non-coding RNA.</title>
        <authorList>
            <person name="Behra P.R.K."/>
            <person name="Pettersson B.M.F."/>
            <person name="Ramesh M."/>
            <person name="Das S."/>
            <person name="Dasgupta S."/>
            <person name="Kirsebom L.A."/>
        </authorList>
    </citation>
    <scope>NUCLEOTIDE SEQUENCE</scope>
    <source>
        <strain evidence="2">DSM 44838</strain>
    </source>
</reference>
<feature type="region of interest" description="Disordered" evidence="1">
    <location>
        <begin position="273"/>
        <end position="326"/>
    </location>
</feature>
<dbReference type="EMBL" id="JACKVK010000008">
    <property type="protein sequence ID" value="MCV7421693.1"/>
    <property type="molecule type" value="Genomic_DNA"/>
</dbReference>
<evidence type="ECO:0000256" key="1">
    <source>
        <dbReference type="SAM" id="MobiDB-lite"/>
    </source>
</evidence>
<reference evidence="2" key="1">
    <citation type="submission" date="2020-07" db="EMBL/GenBank/DDBJ databases">
        <authorList>
            <person name="Pettersson B.M.F."/>
            <person name="Behra P.R.K."/>
            <person name="Ramesh M."/>
            <person name="Das S."/>
            <person name="Dasgupta S."/>
            <person name="Kirsebom L.A."/>
        </authorList>
    </citation>
    <scope>NUCLEOTIDE SEQUENCE</scope>
    <source>
        <strain evidence="2">DSM 44838</strain>
    </source>
</reference>
<feature type="compositionally biased region" description="Pro residues" evidence="1">
    <location>
        <begin position="437"/>
        <end position="455"/>
    </location>
</feature>
<name>A0A9X2YLP6_9MYCO</name>
<accession>A0A9X2YLP6</accession>
<feature type="compositionally biased region" description="Gly residues" evidence="1">
    <location>
        <begin position="309"/>
        <end position="326"/>
    </location>
</feature>
<feature type="region of interest" description="Disordered" evidence="1">
    <location>
        <begin position="353"/>
        <end position="467"/>
    </location>
</feature>
<dbReference type="RefSeq" id="WP_263996452.1">
    <property type="nucleotide sequence ID" value="NZ_JACKVK010000008.1"/>
</dbReference>
<dbReference type="Proteomes" id="UP001141629">
    <property type="component" value="Unassembled WGS sequence"/>
</dbReference>
<comment type="caution">
    <text evidence="2">The sequence shown here is derived from an EMBL/GenBank/DDBJ whole genome shotgun (WGS) entry which is preliminary data.</text>
</comment>
<sequence>MADAYDVAGRLAEGSPTVADIEEYVAAAQRLGYHHRDLTTYPAQAREWYGSEDGLDLRALDADHGALLAAAAAAEDAVGMQVDLMTDLDAAWSGRGAAAAREFLWRSIQSATVVSAAVRAAANATATLRDSLWRAVDAKVRATQTVDDGQRPQRGEWLAAATTVTTGGGDVAAASELVDQRVRPFVELTVASGWVAAMREAAAAVDAAYDAAIAATASPTVVFAVPGVLGPRVDGVAAVTPEPVLASAVRTHQTPVHTVPAAAAGSAPFGAAPWSGPEAAWSGPEASAAPPGTTPVAAQPPSMPPSGDLGAGGLPPGSAGSMGSGGGMGSGFGGVGGLGQQLADLIKGLLGSSDGGVGETPDETTDLDDDLAGGDPEGDGNGPEDDPEEDPDDDPDDEDEDDGAPDDVLADDELEAPPSEEVAIAEGEGVPAEPDAVPDPVPPPPEPPPPEPPPAVAAEPLADDGARTPCEIAADELPQVGE</sequence>
<organism evidence="2 3">
    <name type="scientific">Mycobacterium yunnanensis</name>
    <dbReference type="NCBI Taxonomy" id="368477"/>
    <lineage>
        <taxon>Bacteria</taxon>
        <taxon>Bacillati</taxon>
        <taxon>Actinomycetota</taxon>
        <taxon>Actinomycetes</taxon>
        <taxon>Mycobacteriales</taxon>
        <taxon>Mycobacteriaceae</taxon>
        <taxon>Mycobacterium</taxon>
    </lineage>
</organism>
<keyword evidence="3" id="KW-1185">Reference proteome</keyword>
<evidence type="ECO:0000313" key="3">
    <source>
        <dbReference type="Proteomes" id="UP001141629"/>
    </source>
</evidence>
<feature type="compositionally biased region" description="Acidic residues" evidence="1">
    <location>
        <begin position="360"/>
        <end position="415"/>
    </location>
</feature>
<proteinExistence type="predicted"/>
<evidence type="ECO:0000313" key="2">
    <source>
        <dbReference type="EMBL" id="MCV7421693.1"/>
    </source>
</evidence>